<dbReference type="Proteomes" id="UP001428817">
    <property type="component" value="Unassembled WGS sequence"/>
</dbReference>
<evidence type="ECO:0000313" key="2">
    <source>
        <dbReference type="EMBL" id="GAA5170380.1"/>
    </source>
</evidence>
<name>A0ABP9R1J9_9PSEU</name>
<feature type="transmembrane region" description="Helical" evidence="1">
    <location>
        <begin position="46"/>
        <end position="73"/>
    </location>
</feature>
<protein>
    <recommendedName>
        <fullName evidence="4">DUF3558 domain-containing protein</fullName>
    </recommendedName>
</protein>
<sequence length="242" mass="25017">MDDRALAELFRDAADSAAQGAPPPTFDHADVLAGSERARIRKRQRVIGGTALAAAVLAAAGLGAVGLGGASLLGSTPSSDSTLAGAEPAPNARSIVPYMDAPEARSDAIPQPAPFGAAPQKRLDNCARVDDELFRMLGEALPEVRGLHPRPLPASAQCPPNGRGFEVDVNDNGIQGSLQVILSPRPTNQINVQVPPGGGVVTTGTPTDDGGWLTLNSLSVKPGRVPFKDLLRQIVSDMADEL</sequence>
<accession>A0ABP9R1J9</accession>
<gene>
    <name evidence="2" type="ORF">GCM10023321_67490</name>
</gene>
<reference evidence="3" key="1">
    <citation type="journal article" date="2019" name="Int. J. Syst. Evol. Microbiol.">
        <title>The Global Catalogue of Microorganisms (GCM) 10K type strain sequencing project: providing services to taxonomists for standard genome sequencing and annotation.</title>
        <authorList>
            <consortium name="The Broad Institute Genomics Platform"/>
            <consortium name="The Broad Institute Genome Sequencing Center for Infectious Disease"/>
            <person name="Wu L."/>
            <person name="Ma J."/>
        </authorList>
    </citation>
    <scope>NUCLEOTIDE SEQUENCE [LARGE SCALE GENOMIC DNA]</scope>
    <source>
        <strain evidence="3">JCM 18303</strain>
    </source>
</reference>
<evidence type="ECO:0000313" key="3">
    <source>
        <dbReference type="Proteomes" id="UP001428817"/>
    </source>
</evidence>
<keyword evidence="1" id="KW-1133">Transmembrane helix</keyword>
<keyword evidence="1" id="KW-0472">Membrane</keyword>
<proteinExistence type="predicted"/>
<keyword evidence="1" id="KW-0812">Transmembrane</keyword>
<dbReference type="RefSeq" id="WP_185063615.1">
    <property type="nucleotide sequence ID" value="NZ_BAABJP010000043.1"/>
</dbReference>
<evidence type="ECO:0000256" key="1">
    <source>
        <dbReference type="SAM" id="Phobius"/>
    </source>
</evidence>
<dbReference type="EMBL" id="BAABJP010000043">
    <property type="protein sequence ID" value="GAA5170380.1"/>
    <property type="molecule type" value="Genomic_DNA"/>
</dbReference>
<comment type="caution">
    <text evidence="2">The sequence shown here is derived from an EMBL/GenBank/DDBJ whole genome shotgun (WGS) entry which is preliminary data.</text>
</comment>
<keyword evidence="3" id="KW-1185">Reference proteome</keyword>
<organism evidence="2 3">
    <name type="scientific">Pseudonocardia eucalypti</name>
    <dbReference type="NCBI Taxonomy" id="648755"/>
    <lineage>
        <taxon>Bacteria</taxon>
        <taxon>Bacillati</taxon>
        <taxon>Actinomycetota</taxon>
        <taxon>Actinomycetes</taxon>
        <taxon>Pseudonocardiales</taxon>
        <taxon>Pseudonocardiaceae</taxon>
        <taxon>Pseudonocardia</taxon>
    </lineage>
</organism>
<evidence type="ECO:0008006" key="4">
    <source>
        <dbReference type="Google" id="ProtNLM"/>
    </source>
</evidence>